<proteinExistence type="inferred from homology"/>
<keyword evidence="3" id="KW-0238">DNA-binding</keyword>
<protein>
    <submittedName>
        <fullName evidence="6">Putative transcriptional regulator</fullName>
    </submittedName>
</protein>
<organism evidence="6 7">
    <name type="scientific">Neolewinella xylanilytica</name>
    <dbReference type="NCBI Taxonomy" id="1514080"/>
    <lineage>
        <taxon>Bacteria</taxon>
        <taxon>Pseudomonadati</taxon>
        <taxon>Bacteroidota</taxon>
        <taxon>Saprospiria</taxon>
        <taxon>Saprospirales</taxon>
        <taxon>Lewinellaceae</taxon>
        <taxon>Neolewinella</taxon>
    </lineage>
</organism>
<name>A0A2S6I5R0_9BACT</name>
<dbReference type="Pfam" id="PF03965">
    <property type="entry name" value="Penicillinase_R"/>
    <property type="match status" value="1"/>
</dbReference>
<dbReference type="RefSeq" id="WP_104420862.1">
    <property type="nucleotide sequence ID" value="NZ_PTJC01000006.1"/>
</dbReference>
<dbReference type="GO" id="GO:0003677">
    <property type="term" value="F:DNA binding"/>
    <property type="evidence" value="ECO:0007669"/>
    <property type="project" value="UniProtKB-KW"/>
</dbReference>
<keyword evidence="5" id="KW-0175">Coiled coil</keyword>
<keyword evidence="7" id="KW-1185">Reference proteome</keyword>
<evidence type="ECO:0000256" key="3">
    <source>
        <dbReference type="ARBA" id="ARBA00023125"/>
    </source>
</evidence>
<dbReference type="Proteomes" id="UP000237662">
    <property type="component" value="Unassembled WGS sequence"/>
</dbReference>
<dbReference type="OrthoDB" id="1098508at2"/>
<dbReference type="SUPFAM" id="SSF46785">
    <property type="entry name" value="Winged helix' DNA-binding domain"/>
    <property type="match status" value="1"/>
</dbReference>
<dbReference type="Gene3D" id="1.10.4040.10">
    <property type="entry name" value="Penicillinase repressor domain"/>
    <property type="match status" value="1"/>
</dbReference>
<dbReference type="InterPro" id="IPR036388">
    <property type="entry name" value="WH-like_DNA-bd_sf"/>
</dbReference>
<evidence type="ECO:0000256" key="2">
    <source>
        <dbReference type="ARBA" id="ARBA00023015"/>
    </source>
</evidence>
<accession>A0A2S6I5R0</accession>
<keyword evidence="4" id="KW-0804">Transcription</keyword>
<dbReference type="InterPro" id="IPR036390">
    <property type="entry name" value="WH_DNA-bd_sf"/>
</dbReference>
<dbReference type="InterPro" id="IPR005650">
    <property type="entry name" value="BlaI_family"/>
</dbReference>
<feature type="coiled-coil region" evidence="5">
    <location>
        <begin position="96"/>
        <end position="123"/>
    </location>
</feature>
<gene>
    <name evidence="6" type="ORF">CLV84_3358</name>
</gene>
<dbReference type="GO" id="GO:0045892">
    <property type="term" value="P:negative regulation of DNA-templated transcription"/>
    <property type="evidence" value="ECO:0007669"/>
    <property type="project" value="InterPro"/>
</dbReference>
<evidence type="ECO:0000256" key="4">
    <source>
        <dbReference type="ARBA" id="ARBA00023163"/>
    </source>
</evidence>
<dbReference type="AlphaFoldDB" id="A0A2S6I5R0"/>
<dbReference type="Gene3D" id="1.10.10.10">
    <property type="entry name" value="Winged helix-like DNA-binding domain superfamily/Winged helix DNA-binding domain"/>
    <property type="match status" value="1"/>
</dbReference>
<evidence type="ECO:0000256" key="1">
    <source>
        <dbReference type="ARBA" id="ARBA00011046"/>
    </source>
</evidence>
<evidence type="ECO:0000313" key="6">
    <source>
        <dbReference type="EMBL" id="PPK86431.1"/>
    </source>
</evidence>
<comment type="similarity">
    <text evidence="1">Belongs to the BlaI transcriptional regulatory family.</text>
</comment>
<evidence type="ECO:0000313" key="7">
    <source>
        <dbReference type="Proteomes" id="UP000237662"/>
    </source>
</evidence>
<keyword evidence="2" id="KW-0805">Transcription regulation</keyword>
<comment type="caution">
    <text evidence="6">The sequence shown here is derived from an EMBL/GenBank/DDBJ whole genome shotgun (WGS) entry which is preliminary data.</text>
</comment>
<reference evidence="6 7" key="1">
    <citation type="submission" date="2018-02" db="EMBL/GenBank/DDBJ databases">
        <title>Genomic Encyclopedia of Archaeal and Bacterial Type Strains, Phase II (KMG-II): from individual species to whole genera.</title>
        <authorList>
            <person name="Goeker M."/>
        </authorList>
    </citation>
    <scope>NUCLEOTIDE SEQUENCE [LARGE SCALE GENOMIC DNA]</scope>
    <source>
        <strain evidence="6 7">DSM 29526</strain>
    </source>
</reference>
<evidence type="ECO:0000256" key="5">
    <source>
        <dbReference type="SAM" id="Coils"/>
    </source>
</evidence>
<dbReference type="PIRSF" id="PIRSF019455">
    <property type="entry name" value="CopR_AtkY"/>
    <property type="match status" value="1"/>
</dbReference>
<dbReference type="EMBL" id="PTJC01000006">
    <property type="protein sequence ID" value="PPK86431.1"/>
    <property type="molecule type" value="Genomic_DNA"/>
</dbReference>
<sequence length="125" mass="14533">MSQAELTPAEEGIMKHLWKLRRAYMKELLDDLPEPRPAKTTVATLLRRMVDKDLVGYETHGNSRQYFPKISKEAYFGRRIRGMVNQFFGGSSFEFASFLTGQAELSREELEELQRMIKDQIAETK</sequence>